<dbReference type="GO" id="GO:0006813">
    <property type="term" value="P:potassium ion transport"/>
    <property type="evidence" value="ECO:0007669"/>
    <property type="project" value="InterPro"/>
</dbReference>
<dbReference type="InterPro" id="IPR006037">
    <property type="entry name" value="RCK_C"/>
</dbReference>
<gene>
    <name evidence="7" type="ORF">DP939_45040</name>
</gene>
<evidence type="ECO:0000259" key="6">
    <source>
        <dbReference type="PROSITE" id="PS51202"/>
    </source>
</evidence>
<dbReference type="SUPFAM" id="SSF116726">
    <property type="entry name" value="TrkA C-terminal domain-like"/>
    <property type="match status" value="1"/>
</dbReference>
<dbReference type="GO" id="GO:0008324">
    <property type="term" value="F:monoatomic cation transmembrane transporter activity"/>
    <property type="evidence" value="ECO:0007669"/>
    <property type="project" value="InterPro"/>
</dbReference>
<keyword evidence="2" id="KW-0813">Transport</keyword>
<name>A0A366LCL9_9ACTN</name>
<dbReference type="RefSeq" id="WP_318656353.1">
    <property type="nucleotide sequence ID" value="NZ_QMEY01000059.1"/>
</dbReference>
<dbReference type="Pfam" id="PF02080">
    <property type="entry name" value="TrkA_C"/>
    <property type="match status" value="1"/>
</dbReference>
<keyword evidence="4" id="KW-0406">Ion transport</keyword>
<dbReference type="Proteomes" id="UP000253303">
    <property type="component" value="Unassembled WGS sequence"/>
</dbReference>
<dbReference type="PANTHER" id="PTHR32507">
    <property type="entry name" value="NA(+)/H(+) ANTIPORTER 1"/>
    <property type="match status" value="1"/>
</dbReference>
<feature type="domain" description="RCK C-terminal" evidence="6">
    <location>
        <begin position="28"/>
        <end position="109"/>
    </location>
</feature>
<dbReference type="EMBL" id="QMEY01000059">
    <property type="protein sequence ID" value="RBQ11635.1"/>
    <property type="molecule type" value="Genomic_DNA"/>
</dbReference>
<feature type="compositionally biased region" description="Low complexity" evidence="5">
    <location>
        <begin position="145"/>
        <end position="172"/>
    </location>
</feature>
<comment type="subcellular location">
    <subcellularLocation>
        <location evidence="1">Cell membrane</location>
        <topology evidence="1">Multi-pass membrane protein</topology>
    </subcellularLocation>
</comment>
<dbReference type="AlphaFoldDB" id="A0A366LCL9"/>
<dbReference type="GO" id="GO:0015297">
    <property type="term" value="F:antiporter activity"/>
    <property type="evidence" value="ECO:0007669"/>
    <property type="project" value="UniProtKB-KW"/>
</dbReference>
<evidence type="ECO:0000256" key="3">
    <source>
        <dbReference type="ARBA" id="ARBA00022449"/>
    </source>
</evidence>
<evidence type="ECO:0000256" key="4">
    <source>
        <dbReference type="ARBA" id="ARBA00023065"/>
    </source>
</evidence>
<dbReference type="PANTHER" id="PTHR32507:SF7">
    <property type="entry name" value="K(+)_H(+) ANTIPORTER NHAP2"/>
    <property type="match status" value="1"/>
</dbReference>
<organism evidence="7 8">
    <name type="scientific">Spongiactinospora rosea</name>
    <dbReference type="NCBI Taxonomy" id="2248750"/>
    <lineage>
        <taxon>Bacteria</taxon>
        <taxon>Bacillati</taxon>
        <taxon>Actinomycetota</taxon>
        <taxon>Actinomycetes</taxon>
        <taxon>Streptosporangiales</taxon>
        <taxon>Streptosporangiaceae</taxon>
        <taxon>Spongiactinospora</taxon>
    </lineage>
</organism>
<evidence type="ECO:0000313" key="7">
    <source>
        <dbReference type="EMBL" id="RBQ11635.1"/>
    </source>
</evidence>
<feature type="non-terminal residue" evidence="7">
    <location>
        <position position="1"/>
    </location>
</feature>
<evidence type="ECO:0000256" key="1">
    <source>
        <dbReference type="ARBA" id="ARBA00004651"/>
    </source>
</evidence>
<feature type="region of interest" description="Disordered" evidence="5">
    <location>
        <begin position="118"/>
        <end position="172"/>
    </location>
</feature>
<evidence type="ECO:0000313" key="8">
    <source>
        <dbReference type="Proteomes" id="UP000253303"/>
    </source>
</evidence>
<dbReference type="PROSITE" id="PS51202">
    <property type="entry name" value="RCK_C"/>
    <property type="match status" value="1"/>
</dbReference>
<protein>
    <recommendedName>
        <fullName evidence="6">RCK C-terminal domain-containing protein</fullName>
    </recommendedName>
</protein>
<comment type="caution">
    <text evidence="7">The sequence shown here is derived from an EMBL/GenBank/DDBJ whole genome shotgun (WGS) entry which is preliminary data.</text>
</comment>
<accession>A0A366LCL9</accession>
<proteinExistence type="predicted"/>
<evidence type="ECO:0000256" key="2">
    <source>
        <dbReference type="ARBA" id="ARBA00022448"/>
    </source>
</evidence>
<dbReference type="GO" id="GO:0005886">
    <property type="term" value="C:plasma membrane"/>
    <property type="evidence" value="ECO:0007669"/>
    <property type="project" value="UniProtKB-SubCell"/>
</dbReference>
<dbReference type="Gene3D" id="3.30.70.1450">
    <property type="entry name" value="Regulator of K+ conductance, C-terminal domain"/>
    <property type="match status" value="1"/>
</dbReference>
<keyword evidence="8" id="KW-1185">Reference proteome</keyword>
<sequence>TLIQGPTLPMIARLLGVTQPGQAREVDIESAPLEVLDADLLTLTIPPGSRLHGVEIFELRLPKPSIVTLIVRGGATIVPQPVTMLREGDDVLIVTTPATRERVERRLRAVGRDGRLAHWYGEHGTPGPATIHATGRISSAEADTRSWTSRTPPSPASASASVPSSAPRPGAR</sequence>
<reference evidence="7 8" key="1">
    <citation type="submission" date="2018-06" db="EMBL/GenBank/DDBJ databases">
        <title>Sphaerisporangium craniellae sp. nov., isolated from a marine sponge in the South China Sea.</title>
        <authorList>
            <person name="Li L."/>
        </authorList>
    </citation>
    <scope>NUCLEOTIDE SEQUENCE [LARGE SCALE GENOMIC DNA]</scope>
    <source>
        <strain evidence="7 8">LHW63015</strain>
    </source>
</reference>
<dbReference type="InterPro" id="IPR036721">
    <property type="entry name" value="RCK_C_sf"/>
</dbReference>
<evidence type="ECO:0000256" key="5">
    <source>
        <dbReference type="SAM" id="MobiDB-lite"/>
    </source>
</evidence>
<keyword evidence="3" id="KW-0050">Antiport</keyword>